<protein>
    <submittedName>
        <fullName evidence="2">Divalent-cation tolerance protein CutA</fullName>
    </submittedName>
</protein>
<comment type="caution">
    <text evidence="2">The sequence shown here is derived from an EMBL/GenBank/DDBJ whole genome shotgun (WGS) entry which is preliminary data.</text>
</comment>
<evidence type="ECO:0000256" key="1">
    <source>
        <dbReference type="ARBA" id="ARBA00010169"/>
    </source>
</evidence>
<dbReference type="InterPro" id="IPR004323">
    <property type="entry name" value="Ion_tolerance_CutA"/>
</dbReference>
<dbReference type="PANTHER" id="PTHR23419">
    <property type="entry name" value="DIVALENT CATION TOLERANCE CUTA-RELATED"/>
    <property type="match status" value="1"/>
</dbReference>
<comment type="similarity">
    <text evidence="1">Belongs to the CutA family.</text>
</comment>
<dbReference type="PANTHER" id="PTHR23419:SF8">
    <property type="entry name" value="FI09726P"/>
    <property type="match status" value="1"/>
</dbReference>
<dbReference type="SUPFAM" id="SSF54913">
    <property type="entry name" value="GlnB-like"/>
    <property type="match status" value="1"/>
</dbReference>
<sequence>MKIYYVTLNTAEEARKISRELLEQNLAACTNWFPISCAYRWEGKLVEEPETVLLIKTQAGYREEIEKVIHQYVSWTNLIAEIPIESVNQGFFKWLGEEVPLKEINQADVLN</sequence>
<gene>
    <name evidence="2" type="ORF">ENR15_09335</name>
</gene>
<dbReference type="Pfam" id="PF03091">
    <property type="entry name" value="CutA1"/>
    <property type="match status" value="1"/>
</dbReference>
<organism evidence="2">
    <name type="scientific">Planktothricoides sp. SpSt-374</name>
    <dbReference type="NCBI Taxonomy" id="2282167"/>
    <lineage>
        <taxon>Bacteria</taxon>
        <taxon>Bacillati</taxon>
        <taxon>Cyanobacteriota</taxon>
        <taxon>Cyanophyceae</taxon>
        <taxon>Oscillatoriophycideae</taxon>
        <taxon>Oscillatoriales</taxon>
        <taxon>Oscillatoriaceae</taxon>
        <taxon>Planktothricoides</taxon>
    </lineage>
</organism>
<dbReference type="GO" id="GO:0005507">
    <property type="term" value="F:copper ion binding"/>
    <property type="evidence" value="ECO:0007669"/>
    <property type="project" value="TreeGrafter"/>
</dbReference>
<proteinExistence type="inferred from homology"/>
<dbReference type="GO" id="GO:0010038">
    <property type="term" value="P:response to metal ion"/>
    <property type="evidence" value="ECO:0007669"/>
    <property type="project" value="InterPro"/>
</dbReference>
<dbReference type="InterPro" id="IPR011322">
    <property type="entry name" value="N-reg_PII-like_a/b"/>
</dbReference>
<dbReference type="AlphaFoldDB" id="A0A7C3VGN5"/>
<dbReference type="EMBL" id="DSPX01000093">
    <property type="protein sequence ID" value="HGG00833.1"/>
    <property type="molecule type" value="Genomic_DNA"/>
</dbReference>
<dbReference type="InterPro" id="IPR015867">
    <property type="entry name" value="N-reg_PII/ATP_PRibTrfase_C"/>
</dbReference>
<reference evidence="2" key="1">
    <citation type="journal article" date="2020" name="mSystems">
        <title>Genome- and Community-Level Interaction Insights into Carbon Utilization and Element Cycling Functions of Hydrothermarchaeota in Hydrothermal Sediment.</title>
        <authorList>
            <person name="Zhou Z."/>
            <person name="Liu Y."/>
            <person name="Xu W."/>
            <person name="Pan J."/>
            <person name="Luo Z.H."/>
            <person name="Li M."/>
        </authorList>
    </citation>
    <scope>NUCLEOTIDE SEQUENCE [LARGE SCALE GENOMIC DNA]</scope>
    <source>
        <strain evidence="2">SpSt-374</strain>
    </source>
</reference>
<dbReference type="Gene3D" id="3.30.70.120">
    <property type="match status" value="1"/>
</dbReference>
<evidence type="ECO:0000313" key="2">
    <source>
        <dbReference type="EMBL" id="HGG00833.1"/>
    </source>
</evidence>
<name>A0A7C3VGN5_9CYAN</name>
<accession>A0A7C3VGN5</accession>